<accession>A0A561BLM3</accession>
<dbReference type="EMBL" id="VIVK01000001">
    <property type="protein sequence ID" value="TWD79728.1"/>
    <property type="molecule type" value="Genomic_DNA"/>
</dbReference>
<evidence type="ECO:0000313" key="3">
    <source>
        <dbReference type="Proteomes" id="UP000318380"/>
    </source>
</evidence>
<proteinExistence type="predicted"/>
<feature type="domain" description="Type VII secretion system protein EssD-like" evidence="1">
    <location>
        <begin position="136"/>
        <end position="252"/>
    </location>
</feature>
<reference evidence="2 3" key="1">
    <citation type="submission" date="2019-06" db="EMBL/GenBank/DDBJ databases">
        <title>Sequencing the genomes of 1000 actinobacteria strains.</title>
        <authorList>
            <person name="Klenk H.-P."/>
        </authorList>
    </citation>
    <scope>NUCLEOTIDE SEQUENCE [LARGE SCALE GENOMIC DNA]</scope>
    <source>
        <strain evidence="2 3">DSM 24683</strain>
    </source>
</reference>
<dbReference type="GO" id="GO:0004519">
    <property type="term" value="F:endonuclease activity"/>
    <property type="evidence" value="ECO:0007669"/>
    <property type="project" value="UniProtKB-KW"/>
</dbReference>
<dbReference type="InterPro" id="IPR044927">
    <property type="entry name" value="Endonuclea_NS_2"/>
</dbReference>
<dbReference type="RefSeq" id="WP_145803104.1">
    <property type="nucleotide sequence ID" value="NZ_VIVK01000001.1"/>
</dbReference>
<gene>
    <name evidence="2" type="ORF">FB561_0793</name>
</gene>
<keyword evidence="2" id="KW-0255">Endonuclease</keyword>
<comment type="caution">
    <text evidence="2">The sequence shown here is derived from an EMBL/GenBank/DDBJ whole genome shotgun (WGS) entry which is preliminary data.</text>
</comment>
<sequence length="272" mass="30004">MPSDLERVAAGLVACLNQVPQVVQYLHRLARQCRESAAFLGGFASSNPAARTAALQLDEAARRCEEAAQLAAEAPVKAGAWAQQMVRSGAERPVNDRLHRPGAADPGVVELDTAREEHKRLLDQPPADSTVRVDRKFTYRTDEQGRVVSARTTLDELDLDHPRDAGAQRRLIGKLPGDHAGHLFARIFRGPGGTMNLVPMEAIKVNLGQYKVLENRWRKIIEAGGTVEVFIELNYPEASVRPDIIDVGYRHDGRLRWVSIVNSPRQKGDSTP</sequence>
<keyword evidence="3" id="KW-1185">Reference proteome</keyword>
<name>A0A561BLM3_9ACTN</name>
<dbReference type="AlphaFoldDB" id="A0A561BLM3"/>
<dbReference type="Proteomes" id="UP000318380">
    <property type="component" value="Unassembled WGS sequence"/>
</dbReference>
<keyword evidence="2" id="KW-0378">Hydrolase</keyword>
<keyword evidence="2" id="KW-0540">Nuclease</keyword>
<evidence type="ECO:0000313" key="2">
    <source>
        <dbReference type="EMBL" id="TWD79728.1"/>
    </source>
</evidence>
<evidence type="ECO:0000259" key="1">
    <source>
        <dbReference type="Pfam" id="PF13930"/>
    </source>
</evidence>
<dbReference type="Pfam" id="PF13930">
    <property type="entry name" value="Endonuclea_NS_2"/>
    <property type="match status" value="1"/>
</dbReference>
<dbReference type="OrthoDB" id="3812876at2"/>
<organism evidence="2 3">
    <name type="scientific">Kribbella amoyensis</name>
    <dbReference type="NCBI Taxonomy" id="996641"/>
    <lineage>
        <taxon>Bacteria</taxon>
        <taxon>Bacillati</taxon>
        <taxon>Actinomycetota</taxon>
        <taxon>Actinomycetes</taxon>
        <taxon>Propionibacteriales</taxon>
        <taxon>Kribbellaceae</taxon>
        <taxon>Kribbella</taxon>
    </lineage>
</organism>
<protein>
    <submittedName>
        <fullName evidence="2">DNA/RNA non-specific endonuclease</fullName>
    </submittedName>
</protein>